<feature type="compositionally biased region" description="Basic and acidic residues" evidence="5">
    <location>
        <begin position="419"/>
        <end position="434"/>
    </location>
</feature>
<feature type="region of interest" description="Disordered" evidence="5">
    <location>
        <begin position="466"/>
        <end position="526"/>
    </location>
</feature>
<reference evidence="7" key="1">
    <citation type="submission" date="2020-03" db="EMBL/GenBank/DDBJ databases">
        <title>A high-quality chromosome-level genome assembly of a woody plant with both climbing and erect habits, Rhamnella rubrinervis.</title>
        <authorList>
            <person name="Lu Z."/>
            <person name="Yang Y."/>
            <person name="Zhu X."/>
            <person name="Sun Y."/>
        </authorList>
    </citation>
    <scope>NUCLEOTIDE SEQUENCE</scope>
    <source>
        <strain evidence="7">BYM</strain>
        <tissue evidence="7">Leaf</tissue>
    </source>
</reference>
<feature type="domain" description="SWIM-type" evidence="6">
    <location>
        <begin position="310"/>
        <end position="346"/>
    </location>
</feature>
<organism evidence="7 8">
    <name type="scientific">Rhamnella rubrinervis</name>
    <dbReference type="NCBI Taxonomy" id="2594499"/>
    <lineage>
        <taxon>Eukaryota</taxon>
        <taxon>Viridiplantae</taxon>
        <taxon>Streptophyta</taxon>
        <taxon>Embryophyta</taxon>
        <taxon>Tracheophyta</taxon>
        <taxon>Spermatophyta</taxon>
        <taxon>Magnoliopsida</taxon>
        <taxon>eudicotyledons</taxon>
        <taxon>Gunneridae</taxon>
        <taxon>Pentapetalae</taxon>
        <taxon>rosids</taxon>
        <taxon>fabids</taxon>
        <taxon>Rosales</taxon>
        <taxon>Rhamnaceae</taxon>
        <taxon>rhamnoid group</taxon>
        <taxon>Rhamneae</taxon>
        <taxon>Rhamnella</taxon>
    </lineage>
</organism>
<proteinExistence type="predicted"/>
<accession>A0A8K0E2Z6</accession>
<dbReference type="Pfam" id="PF04434">
    <property type="entry name" value="SWIM"/>
    <property type="match status" value="1"/>
</dbReference>
<keyword evidence="3" id="KW-0862">Zinc</keyword>
<dbReference type="Pfam" id="PF03101">
    <property type="entry name" value="FAR1"/>
    <property type="match status" value="1"/>
</dbReference>
<dbReference type="GO" id="GO:0008270">
    <property type="term" value="F:zinc ion binding"/>
    <property type="evidence" value="ECO:0007669"/>
    <property type="project" value="UniProtKB-KW"/>
</dbReference>
<evidence type="ECO:0000313" key="7">
    <source>
        <dbReference type="EMBL" id="KAF3439366.1"/>
    </source>
</evidence>
<sequence>MVFQRGICGGMEMDWNITDDKYYDNSTSMSENDVEKEHATFVTYESSEELPKIGMLFSNEDEAFKFYNAYAKMIGFSVRKDKYRRLADGSIRKRSFVCSKHGLRRSMDPSDVRKVKWLETRTGCLAMVEFTIEDDHNHQLVKQNQQDMLRSHRQMDEAQASIVDTMDNAGIKPHNIFSYMVEQAGGAENVGFLKKDCDNFLRDKRGIFFKLEMHKMTLSLTQFVLRYEKILERRRRSELLKDFQSNQCAPISKGKLGGIAKQASIEYTNVMFEEFQKELWESLSLAIEEVGTEESFHIYKLVRDGDNKRYIVKFRDSDCFIDCTCKKFESVGILCLHALKVLNFRNIFVLPPQYILKRWTKGAKDGLGTSNDCKSIVSTTTKEINLQMSQIMQKAMHFASKGALAIDTAEMAEKILEEGLKGGETDGEHEQEKEEKDDEEKNNDGKCESSELHVFDPPCVRLKGVSNARMKSQLEKKKRKKRIQIGHSSDHVGKTNNQYLTGANQGQRSKKGPAAPVLGNQSGPSNLVAQSNVNMNFGIQVEESEVEMREVLCFRVTEQGNTEKKGKFGEYGIPARMEHYACMVDLFGRAGRLSEAFKTIQSMPFSPDAGVWGTLLGACRVHGNVELAEVASKHLFKLDPQNSGYYILKYTC</sequence>
<dbReference type="PANTHER" id="PTHR47718">
    <property type="entry name" value="OS01G0519700 PROTEIN"/>
    <property type="match status" value="1"/>
</dbReference>
<evidence type="ECO:0000259" key="6">
    <source>
        <dbReference type="PROSITE" id="PS50966"/>
    </source>
</evidence>
<evidence type="ECO:0000256" key="1">
    <source>
        <dbReference type="ARBA" id="ARBA00022723"/>
    </source>
</evidence>
<dbReference type="EMBL" id="VOIH02000008">
    <property type="protein sequence ID" value="KAF3439366.1"/>
    <property type="molecule type" value="Genomic_DNA"/>
</dbReference>
<dbReference type="AlphaFoldDB" id="A0A8K0E2Z6"/>
<feature type="compositionally biased region" description="Polar residues" evidence="5">
    <location>
        <begin position="494"/>
        <end position="507"/>
    </location>
</feature>
<dbReference type="InterPro" id="IPR011990">
    <property type="entry name" value="TPR-like_helical_dom_sf"/>
</dbReference>
<keyword evidence="8" id="KW-1185">Reference proteome</keyword>
<name>A0A8K0E2Z6_9ROSA</name>
<dbReference type="SMART" id="SM00575">
    <property type="entry name" value="ZnF_PMZ"/>
    <property type="match status" value="1"/>
</dbReference>
<evidence type="ECO:0000313" key="8">
    <source>
        <dbReference type="Proteomes" id="UP000796880"/>
    </source>
</evidence>
<dbReference type="Gene3D" id="1.25.40.10">
    <property type="entry name" value="Tetratricopeptide repeat domain"/>
    <property type="match status" value="1"/>
</dbReference>
<evidence type="ECO:0000256" key="2">
    <source>
        <dbReference type="ARBA" id="ARBA00022771"/>
    </source>
</evidence>
<keyword evidence="1" id="KW-0479">Metal-binding</keyword>
<dbReference type="PANTHER" id="PTHR47718:SF7">
    <property type="entry name" value="PROTEIN FAR1-RELATED SEQUENCE"/>
    <property type="match status" value="1"/>
</dbReference>
<protein>
    <recommendedName>
        <fullName evidence="6">SWIM-type domain-containing protein</fullName>
    </recommendedName>
</protein>
<dbReference type="InterPro" id="IPR004330">
    <property type="entry name" value="FAR1_DNA_bnd_dom"/>
</dbReference>
<evidence type="ECO:0000256" key="5">
    <source>
        <dbReference type="SAM" id="MobiDB-lite"/>
    </source>
</evidence>
<feature type="compositionally biased region" description="Basic and acidic residues" evidence="5">
    <location>
        <begin position="442"/>
        <end position="451"/>
    </location>
</feature>
<dbReference type="OrthoDB" id="1193052at2759"/>
<dbReference type="Proteomes" id="UP000796880">
    <property type="component" value="Unassembled WGS sequence"/>
</dbReference>
<feature type="region of interest" description="Disordered" evidence="5">
    <location>
        <begin position="419"/>
        <end position="451"/>
    </location>
</feature>
<evidence type="ECO:0000256" key="3">
    <source>
        <dbReference type="ARBA" id="ARBA00022833"/>
    </source>
</evidence>
<evidence type="ECO:0000256" key="4">
    <source>
        <dbReference type="PROSITE-ProRule" id="PRU00325"/>
    </source>
</evidence>
<dbReference type="PROSITE" id="PS50966">
    <property type="entry name" value="ZF_SWIM"/>
    <property type="match status" value="1"/>
</dbReference>
<dbReference type="InterPro" id="IPR007527">
    <property type="entry name" value="Znf_SWIM"/>
</dbReference>
<gene>
    <name evidence="7" type="ORF">FNV43_RR17643</name>
</gene>
<dbReference type="InterPro" id="IPR006564">
    <property type="entry name" value="Znf_PMZ"/>
</dbReference>
<keyword evidence="2 4" id="KW-0863">Zinc-finger</keyword>
<comment type="caution">
    <text evidence="7">The sequence shown here is derived from an EMBL/GenBank/DDBJ whole genome shotgun (WGS) entry which is preliminary data.</text>
</comment>